<dbReference type="Proteomes" id="UP000284057">
    <property type="component" value="Unassembled WGS sequence"/>
</dbReference>
<name>A0A418KUB4_9ACTN</name>
<feature type="transmembrane region" description="Helical" evidence="1">
    <location>
        <begin position="183"/>
        <end position="205"/>
    </location>
</feature>
<dbReference type="AlphaFoldDB" id="A0A418KUB4"/>
<feature type="domain" description="Phosphatidic acid phosphatase type 2/haloperoxidase" evidence="2">
    <location>
        <begin position="93"/>
        <end position="198"/>
    </location>
</feature>
<organism evidence="3 4">
    <name type="scientific">Jiangella rhizosphaerae</name>
    <dbReference type="NCBI Taxonomy" id="2293569"/>
    <lineage>
        <taxon>Bacteria</taxon>
        <taxon>Bacillati</taxon>
        <taxon>Actinomycetota</taxon>
        <taxon>Actinomycetes</taxon>
        <taxon>Jiangellales</taxon>
        <taxon>Jiangellaceae</taxon>
        <taxon>Jiangella</taxon>
    </lineage>
</organism>
<dbReference type="Gene3D" id="1.20.144.10">
    <property type="entry name" value="Phosphatidic acid phosphatase type 2/haloperoxidase"/>
    <property type="match status" value="1"/>
</dbReference>
<reference evidence="3 4" key="1">
    <citation type="submission" date="2018-09" db="EMBL/GenBank/DDBJ databases">
        <title>Isolation, diversity and antifungal activity of actinobacteria from wheat.</title>
        <authorList>
            <person name="Han C."/>
        </authorList>
    </citation>
    <scope>NUCLEOTIDE SEQUENCE [LARGE SCALE GENOMIC DNA]</scope>
    <source>
        <strain evidence="3 4">NEAU-YY265</strain>
    </source>
</reference>
<dbReference type="RefSeq" id="WP_119659151.1">
    <property type="nucleotide sequence ID" value="NZ_QUAL01000053.1"/>
</dbReference>
<feature type="transmembrane region" description="Helical" evidence="1">
    <location>
        <begin position="66"/>
        <end position="85"/>
    </location>
</feature>
<evidence type="ECO:0000259" key="2">
    <source>
        <dbReference type="SMART" id="SM00014"/>
    </source>
</evidence>
<accession>A0A418KUB4</accession>
<dbReference type="SUPFAM" id="SSF48317">
    <property type="entry name" value="Acid phosphatase/Vanadium-dependent haloperoxidase"/>
    <property type="match status" value="1"/>
</dbReference>
<evidence type="ECO:0000313" key="3">
    <source>
        <dbReference type="EMBL" id="RIQ31218.1"/>
    </source>
</evidence>
<keyword evidence="4" id="KW-1185">Reference proteome</keyword>
<feature type="transmembrane region" description="Helical" evidence="1">
    <location>
        <begin position="90"/>
        <end position="109"/>
    </location>
</feature>
<dbReference type="InterPro" id="IPR036938">
    <property type="entry name" value="PAP2/HPO_sf"/>
</dbReference>
<dbReference type="InterPro" id="IPR000326">
    <property type="entry name" value="PAP2/HPO"/>
</dbReference>
<evidence type="ECO:0000256" key="1">
    <source>
        <dbReference type="SAM" id="Phobius"/>
    </source>
</evidence>
<proteinExistence type="predicted"/>
<feature type="transmembrane region" description="Helical" evidence="1">
    <location>
        <begin position="217"/>
        <end position="242"/>
    </location>
</feature>
<dbReference type="SMART" id="SM00014">
    <property type="entry name" value="acidPPc"/>
    <property type="match status" value="1"/>
</dbReference>
<feature type="transmembrane region" description="Helical" evidence="1">
    <location>
        <begin position="12"/>
        <end position="32"/>
    </location>
</feature>
<gene>
    <name evidence="3" type="ORF">DY240_06585</name>
</gene>
<keyword evidence="1" id="KW-0472">Membrane</keyword>
<sequence length="313" mass="32067">MRPYSPRPGGVVLGLLMFVAGALGTWASWRWFVDTAVGQRIDQVAFRGSGIGRSTLWSGAERVLDVVSVPFVVVVLGTVALIALLRRRWLLALQVIVLVGGANLTTQVLKHAVLDRPRLADDTGPLGNSLPSGHTTVAASVAAALLLVVPRRTRPAVAIVGAGYTAVTGVSTMVGGWHRPSDVVAAVTVVLAWAGLTTMLTALSSPERMPSPPIGNAPTAVVTGLFLAAAGVAGAMAASALLRTRDVLNTAGSVTERPDLATAYVGAALGVVAVTALSFAAILVAHQVASRPLQAARQASARSVSTRVSDAVS</sequence>
<comment type="caution">
    <text evidence="3">The sequence shown here is derived from an EMBL/GenBank/DDBJ whole genome shotgun (WGS) entry which is preliminary data.</text>
</comment>
<dbReference type="EMBL" id="QUAL01000053">
    <property type="protein sequence ID" value="RIQ31218.1"/>
    <property type="molecule type" value="Genomic_DNA"/>
</dbReference>
<evidence type="ECO:0000313" key="4">
    <source>
        <dbReference type="Proteomes" id="UP000284057"/>
    </source>
</evidence>
<protein>
    <submittedName>
        <fullName evidence="3">PAP2 family protein</fullName>
    </submittedName>
</protein>
<dbReference type="CDD" id="cd01610">
    <property type="entry name" value="PAP2_like"/>
    <property type="match status" value="1"/>
</dbReference>
<keyword evidence="1" id="KW-0812">Transmembrane</keyword>
<dbReference type="OrthoDB" id="3240395at2"/>
<keyword evidence="1" id="KW-1133">Transmembrane helix</keyword>
<dbReference type="Pfam" id="PF01569">
    <property type="entry name" value="PAP2"/>
    <property type="match status" value="1"/>
</dbReference>
<feature type="transmembrane region" description="Helical" evidence="1">
    <location>
        <begin position="156"/>
        <end position="177"/>
    </location>
</feature>
<feature type="transmembrane region" description="Helical" evidence="1">
    <location>
        <begin position="262"/>
        <end position="285"/>
    </location>
</feature>